<evidence type="ECO:0000313" key="4">
    <source>
        <dbReference type="Proteomes" id="UP000503447"/>
    </source>
</evidence>
<gene>
    <name evidence="3" type="ORF">FTUN_1183</name>
</gene>
<feature type="region of interest" description="Disordered" evidence="1">
    <location>
        <begin position="53"/>
        <end position="87"/>
    </location>
</feature>
<feature type="transmembrane region" description="Helical" evidence="2">
    <location>
        <begin position="117"/>
        <end position="138"/>
    </location>
</feature>
<evidence type="ECO:0008006" key="5">
    <source>
        <dbReference type="Google" id="ProtNLM"/>
    </source>
</evidence>
<protein>
    <recommendedName>
        <fullName evidence="5">Zinc finger/thioredoxin putative domain-containing protein</fullName>
    </recommendedName>
</protein>
<accession>A0A6M5YI03</accession>
<keyword evidence="2" id="KW-0472">Membrane</keyword>
<keyword evidence="4" id="KW-1185">Reference proteome</keyword>
<organism evidence="3 4">
    <name type="scientific">Frigoriglobus tundricola</name>
    <dbReference type="NCBI Taxonomy" id="2774151"/>
    <lineage>
        <taxon>Bacteria</taxon>
        <taxon>Pseudomonadati</taxon>
        <taxon>Planctomycetota</taxon>
        <taxon>Planctomycetia</taxon>
        <taxon>Gemmatales</taxon>
        <taxon>Gemmataceae</taxon>
        <taxon>Frigoriglobus</taxon>
    </lineage>
</organism>
<dbReference type="EMBL" id="CP053452">
    <property type="protein sequence ID" value="QJW93675.1"/>
    <property type="molecule type" value="Genomic_DNA"/>
</dbReference>
<evidence type="ECO:0000256" key="1">
    <source>
        <dbReference type="SAM" id="MobiDB-lite"/>
    </source>
</evidence>
<keyword evidence="2" id="KW-1133">Transmembrane helix</keyword>
<feature type="transmembrane region" description="Helical" evidence="2">
    <location>
        <begin position="184"/>
        <end position="203"/>
    </location>
</feature>
<feature type="transmembrane region" description="Helical" evidence="2">
    <location>
        <begin position="296"/>
        <end position="317"/>
    </location>
</feature>
<reference evidence="4" key="1">
    <citation type="submission" date="2020-05" db="EMBL/GenBank/DDBJ databases">
        <title>Frigoriglobus tundricola gen. nov., sp. nov., a psychrotolerant cellulolytic planctomycete of the family Gemmataceae with two divergent copies of 16S rRNA gene.</title>
        <authorList>
            <person name="Kulichevskaya I.S."/>
            <person name="Ivanova A.A."/>
            <person name="Naumoff D.G."/>
            <person name="Beletsky A.V."/>
            <person name="Rijpstra W.I.C."/>
            <person name="Sinninghe Damste J.S."/>
            <person name="Mardanov A.V."/>
            <person name="Ravin N.V."/>
            <person name="Dedysh S.N."/>
        </authorList>
    </citation>
    <scope>NUCLEOTIDE SEQUENCE [LARGE SCALE GENOMIC DNA]</scope>
    <source>
        <strain evidence="4">PL17</strain>
    </source>
</reference>
<feature type="transmembrane region" description="Helical" evidence="2">
    <location>
        <begin position="224"/>
        <end position="242"/>
    </location>
</feature>
<sequence>MRLICPHCMSGVTVPDDAAGKEATCSNCGKSFPTPARYAATVVPEVPAVAGPIDPVRTSPHPEPPPMSSTVPPVAPPGYVPPAPPPTPDGFLTPAASAGPVQAGYAHSFGITISPHVVSWLPAALLLFVMVFTFFPWVGCYSGGVPVYSQRPWTAVYGSVSPNFELEDAVSIPPGWQNKVSSDWPLMVPYLVLLLLATALAWADRGLHAFDPRKIPPLARVWPHRQTIVCVLATLAFLLAALQVSNGFGMERAIRKQVGEEFTAKQQLTTEPHQKEKLAWRIDQEYYRYKLERTTWMYLALLFNLFAALAVILRLGLDRRGPKPPPKILLHY</sequence>
<dbReference type="AlphaFoldDB" id="A0A6M5YI03"/>
<feature type="compositionally biased region" description="Pro residues" evidence="1">
    <location>
        <begin position="61"/>
        <end position="87"/>
    </location>
</feature>
<proteinExistence type="predicted"/>
<dbReference type="KEGG" id="ftj:FTUN_1183"/>
<evidence type="ECO:0000313" key="3">
    <source>
        <dbReference type="EMBL" id="QJW93675.1"/>
    </source>
</evidence>
<dbReference type="RefSeq" id="WP_171469830.1">
    <property type="nucleotide sequence ID" value="NZ_CP053452.2"/>
</dbReference>
<evidence type="ECO:0000256" key="2">
    <source>
        <dbReference type="SAM" id="Phobius"/>
    </source>
</evidence>
<name>A0A6M5YI03_9BACT</name>
<dbReference type="Proteomes" id="UP000503447">
    <property type="component" value="Chromosome"/>
</dbReference>
<keyword evidence="2" id="KW-0812">Transmembrane</keyword>